<feature type="region of interest" description="Disordered" evidence="1">
    <location>
        <begin position="206"/>
        <end position="234"/>
    </location>
</feature>
<protein>
    <submittedName>
        <fullName evidence="2">Uncharacterized protein</fullName>
    </submittedName>
</protein>
<dbReference type="EMBL" id="AP028215">
    <property type="protein sequence ID" value="BEI92198.1"/>
    <property type="molecule type" value="Genomic_DNA"/>
</dbReference>
<dbReference type="GeneID" id="85496068"/>
<organism evidence="2 3">
    <name type="scientific">Cutaneotrichosporon cavernicola</name>
    <dbReference type="NCBI Taxonomy" id="279322"/>
    <lineage>
        <taxon>Eukaryota</taxon>
        <taxon>Fungi</taxon>
        <taxon>Dikarya</taxon>
        <taxon>Basidiomycota</taxon>
        <taxon>Agaricomycotina</taxon>
        <taxon>Tremellomycetes</taxon>
        <taxon>Trichosporonales</taxon>
        <taxon>Trichosporonaceae</taxon>
        <taxon>Cutaneotrichosporon</taxon>
    </lineage>
</organism>
<proteinExistence type="predicted"/>
<gene>
    <name evidence="2" type="ORF">CcaverHIS019_0410180</name>
</gene>
<sequence length="247" mass="26692">MTSYLMTPPTIPRKRARQSAENASFEPLLATPELVNSPSNASFESAEPSTPTSQRFSTALLPPTPRFTRTQTPQSKTVVPPSPSPAARFRKAYLEGTIETEVPVTPFKIQVAISAPPATPLHQRRRALTPHTPSPVTAAPGVFGSAPAVSSDDLPFRVTPFARASIHRASTALQDLLFDADPFLDHSAQDDMDMDVDEAFGPSFSTPQKVAPLTPEPEVPCTPPRQVRRGGIPRSPRHWNLVSAVCA</sequence>
<feature type="compositionally biased region" description="Pro residues" evidence="1">
    <location>
        <begin position="214"/>
        <end position="223"/>
    </location>
</feature>
<dbReference type="AlphaFoldDB" id="A0AA48L5A2"/>
<reference evidence="2" key="1">
    <citation type="journal article" date="2023" name="BMC Genomics">
        <title>Chromosome-level genome assemblies of Cutaneotrichosporon spp. (Trichosporonales, Basidiomycota) reveal imbalanced evolution between nucleotide sequences and chromosome synteny.</title>
        <authorList>
            <person name="Kobayashi Y."/>
            <person name="Kayamori A."/>
            <person name="Aoki K."/>
            <person name="Shiwa Y."/>
            <person name="Matsutani M."/>
            <person name="Fujita N."/>
            <person name="Sugita T."/>
            <person name="Iwasaki W."/>
            <person name="Tanaka N."/>
            <person name="Takashima M."/>
        </authorList>
    </citation>
    <scope>NUCLEOTIDE SEQUENCE</scope>
    <source>
        <strain evidence="2">HIS019</strain>
    </source>
</reference>
<keyword evidence="3" id="KW-1185">Reference proteome</keyword>
<name>A0AA48L5A2_9TREE</name>
<evidence type="ECO:0000313" key="3">
    <source>
        <dbReference type="Proteomes" id="UP001233271"/>
    </source>
</evidence>
<feature type="compositionally biased region" description="Polar residues" evidence="1">
    <location>
        <begin position="34"/>
        <end position="57"/>
    </location>
</feature>
<evidence type="ECO:0000256" key="1">
    <source>
        <dbReference type="SAM" id="MobiDB-lite"/>
    </source>
</evidence>
<evidence type="ECO:0000313" key="2">
    <source>
        <dbReference type="EMBL" id="BEI92198.1"/>
    </source>
</evidence>
<accession>A0AA48L5A2</accession>
<dbReference type="RefSeq" id="XP_060457463.1">
    <property type="nucleotide sequence ID" value="XM_060600917.1"/>
</dbReference>
<dbReference type="Proteomes" id="UP001233271">
    <property type="component" value="Chromosome 4"/>
</dbReference>
<dbReference type="KEGG" id="ccac:CcaHIS019_0410180"/>
<feature type="region of interest" description="Disordered" evidence="1">
    <location>
        <begin position="1"/>
        <end position="86"/>
    </location>
</feature>